<dbReference type="Pfam" id="PF09580">
    <property type="entry name" value="Spore_YhcN_YlaJ"/>
    <property type="match status" value="1"/>
</dbReference>
<dbReference type="EMBL" id="JBEPMX010000002">
    <property type="protein sequence ID" value="MET3682531.1"/>
    <property type="molecule type" value="Genomic_DNA"/>
</dbReference>
<sequence length="165" mass="19744">MFKSVWIIMITVVMLTGCTFVNPDRESSLTNSQESTRMQQDKKLTDEEKIRLNMYENPYEYFKEKEIEKTLDNSDGRPYVSKEVSERIETERQLYYQLMHLDEVDQAGINIQDDHIYISIDLPSRTTEEDAIQRVKEIVHKVTERTDVTVYVNREFHNRIEDRKK</sequence>
<evidence type="ECO:0008006" key="3">
    <source>
        <dbReference type="Google" id="ProtNLM"/>
    </source>
</evidence>
<name>A0ABV2KSH3_9BACI</name>
<protein>
    <recommendedName>
        <fullName evidence="3">Sporulation lipoprotein YhcN/YlaJ (Spore_YhcN_YlaJ)</fullName>
    </recommendedName>
</protein>
<dbReference type="RefSeq" id="WP_354219148.1">
    <property type="nucleotide sequence ID" value="NZ_JBEPMX010000002.1"/>
</dbReference>
<evidence type="ECO:0000313" key="2">
    <source>
        <dbReference type="Proteomes" id="UP001549167"/>
    </source>
</evidence>
<dbReference type="InterPro" id="IPR019076">
    <property type="entry name" value="Spore_lipoprot_YhcN/YlaJ-like"/>
</dbReference>
<proteinExistence type="predicted"/>
<gene>
    <name evidence="1" type="ORF">ABID56_000612</name>
</gene>
<keyword evidence="2" id="KW-1185">Reference proteome</keyword>
<dbReference type="PROSITE" id="PS51257">
    <property type="entry name" value="PROKAR_LIPOPROTEIN"/>
    <property type="match status" value="1"/>
</dbReference>
<reference evidence="1 2" key="1">
    <citation type="submission" date="2024-06" db="EMBL/GenBank/DDBJ databases">
        <title>Genomic Encyclopedia of Type Strains, Phase IV (KMG-IV): sequencing the most valuable type-strain genomes for metagenomic binning, comparative biology and taxonomic classification.</title>
        <authorList>
            <person name="Goeker M."/>
        </authorList>
    </citation>
    <scope>NUCLEOTIDE SEQUENCE [LARGE SCALE GENOMIC DNA]</scope>
    <source>
        <strain evidence="1 2">DSM 23520</strain>
    </source>
</reference>
<accession>A0ABV2KSH3</accession>
<organism evidence="1 2">
    <name type="scientific">Alkalibacillus flavidus</name>
    <dbReference type="NCBI Taxonomy" id="546021"/>
    <lineage>
        <taxon>Bacteria</taxon>
        <taxon>Bacillati</taxon>
        <taxon>Bacillota</taxon>
        <taxon>Bacilli</taxon>
        <taxon>Bacillales</taxon>
        <taxon>Bacillaceae</taxon>
        <taxon>Alkalibacillus</taxon>
    </lineage>
</organism>
<evidence type="ECO:0000313" key="1">
    <source>
        <dbReference type="EMBL" id="MET3682531.1"/>
    </source>
</evidence>
<comment type="caution">
    <text evidence="1">The sequence shown here is derived from an EMBL/GenBank/DDBJ whole genome shotgun (WGS) entry which is preliminary data.</text>
</comment>
<dbReference type="Proteomes" id="UP001549167">
    <property type="component" value="Unassembled WGS sequence"/>
</dbReference>